<proteinExistence type="predicted"/>
<evidence type="ECO:0000313" key="1">
    <source>
        <dbReference type="EMBL" id="MFC7372399.1"/>
    </source>
</evidence>
<keyword evidence="2" id="KW-1185">Reference proteome</keyword>
<sequence length="65" mass="7401">MVANKKWLAISKEIRSELIQNVYCTHCVDVVAIENFTINEDKFGLVLEGKCEKCGNEVARVIEEE</sequence>
<organism evidence="1 2">
    <name type="scientific">Fictibacillus iocasae</name>
    <dbReference type="NCBI Taxonomy" id="2715437"/>
    <lineage>
        <taxon>Bacteria</taxon>
        <taxon>Bacillati</taxon>
        <taxon>Bacillota</taxon>
        <taxon>Bacilli</taxon>
        <taxon>Bacillales</taxon>
        <taxon>Fictibacillaceae</taxon>
        <taxon>Fictibacillus</taxon>
    </lineage>
</organism>
<dbReference type="EMBL" id="JBHTCP010000039">
    <property type="protein sequence ID" value="MFC7372399.1"/>
    <property type="molecule type" value="Genomic_DNA"/>
</dbReference>
<gene>
    <name evidence="1" type="ORF">ACFQPF_12010</name>
</gene>
<protein>
    <submittedName>
        <fullName evidence="1">Uncharacterized protein</fullName>
    </submittedName>
</protein>
<comment type="caution">
    <text evidence="1">The sequence shown here is derived from an EMBL/GenBank/DDBJ whole genome shotgun (WGS) entry which is preliminary data.</text>
</comment>
<evidence type="ECO:0000313" key="2">
    <source>
        <dbReference type="Proteomes" id="UP001596549"/>
    </source>
</evidence>
<name>A0ABW2NWI4_9BACL</name>
<reference evidence="2" key="1">
    <citation type="journal article" date="2019" name="Int. J. Syst. Evol. Microbiol.">
        <title>The Global Catalogue of Microorganisms (GCM) 10K type strain sequencing project: providing services to taxonomists for standard genome sequencing and annotation.</title>
        <authorList>
            <consortium name="The Broad Institute Genomics Platform"/>
            <consortium name="The Broad Institute Genome Sequencing Center for Infectious Disease"/>
            <person name="Wu L."/>
            <person name="Ma J."/>
        </authorList>
    </citation>
    <scope>NUCLEOTIDE SEQUENCE [LARGE SCALE GENOMIC DNA]</scope>
    <source>
        <strain evidence="2">NBRC 106396</strain>
    </source>
</reference>
<accession>A0ABW2NWI4</accession>
<dbReference type="Proteomes" id="UP001596549">
    <property type="component" value="Unassembled WGS sequence"/>
</dbReference>
<dbReference type="RefSeq" id="WP_379749946.1">
    <property type="nucleotide sequence ID" value="NZ_JBHTCP010000039.1"/>
</dbReference>